<dbReference type="Proteomes" id="UP000677234">
    <property type="component" value="Chromosome"/>
</dbReference>
<reference evidence="1 3" key="1">
    <citation type="submission" date="2020-12" db="EMBL/GenBank/DDBJ databases">
        <title>strain FJAT-54423T represents a novel species of the genus Brevibacillus.</title>
        <authorList>
            <person name="Tang R."/>
        </authorList>
    </citation>
    <scope>NUCLEOTIDE SEQUENCE [LARGE SCALE GENOMIC DNA]</scope>
    <source>
        <strain evidence="1 3">FJAT-54423</strain>
    </source>
</reference>
<dbReference type="SUPFAM" id="SSF46785">
    <property type="entry name" value="Winged helix' DNA-binding domain"/>
    <property type="match status" value="1"/>
</dbReference>
<evidence type="ECO:0000313" key="2">
    <source>
        <dbReference type="EMBL" id="QUO40239.1"/>
    </source>
</evidence>
<accession>A0A7T5EIC2</accession>
<dbReference type="Proteomes" id="UP000595847">
    <property type="component" value="Chromosome"/>
</dbReference>
<reference evidence="2" key="2">
    <citation type="submission" date="2021-04" db="EMBL/GenBank/DDBJ databases">
        <title>Brevibacillus composti FJAT-54423, complete genome.</title>
        <authorList>
            <person name="Tang R."/>
        </authorList>
    </citation>
    <scope>NUCLEOTIDE SEQUENCE</scope>
    <source>
        <strain evidence="2">FJAT-54424</strain>
    </source>
</reference>
<name>A0A7T5EIC2_9BACL</name>
<organism evidence="1 3">
    <name type="scientific">Brevibacillus composti</name>
    <dbReference type="NCBI Taxonomy" id="2796470"/>
    <lineage>
        <taxon>Bacteria</taxon>
        <taxon>Bacillati</taxon>
        <taxon>Bacillota</taxon>
        <taxon>Bacilli</taxon>
        <taxon>Bacillales</taxon>
        <taxon>Paenibacillaceae</taxon>
        <taxon>Brevibacillus</taxon>
    </lineage>
</organism>
<dbReference type="Pfam" id="PF13730">
    <property type="entry name" value="HTH_36"/>
    <property type="match status" value="1"/>
</dbReference>
<dbReference type="EMBL" id="CP066308">
    <property type="protein sequence ID" value="QQE73161.1"/>
    <property type="molecule type" value="Genomic_DNA"/>
</dbReference>
<dbReference type="KEGG" id="bcop:JD108_14715"/>
<evidence type="ECO:0000313" key="1">
    <source>
        <dbReference type="EMBL" id="QQE73161.1"/>
    </source>
</evidence>
<dbReference type="RefSeq" id="WP_198826791.1">
    <property type="nucleotide sequence ID" value="NZ_CP066308.1"/>
</dbReference>
<gene>
    <name evidence="1" type="ORF">JD108_14715</name>
    <name evidence="2" type="ORF">KDJ56_14660</name>
</gene>
<dbReference type="InterPro" id="IPR036388">
    <property type="entry name" value="WH-like_DNA-bd_sf"/>
</dbReference>
<protein>
    <submittedName>
        <fullName evidence="1">Helix-turn-helix domain-containing protein</fullName>
    </submittedName>
</protein>
<dbReference type="AlphaFoldDB" id="A0A7T5EIC2"/>
<dbReference type="Gene3D" id="1.10.10.10">
    <property type="entry name" value="Winged helix-like DNA-binding domain superfamily/Winged helix DNA-binding domain"/>
    <property type="match status" value="1"/>
</dbReference>
<dbReference type="InterPro" id="IPR036390">
    <property type="entry name" value="WH_DNA-bd_sf"/>
</dbReference>
<evidence type="ECO:0000313" key="4">
    <source>
        <dbReference type="Proteomes" id="UP000677234"/>
    </source>
</evidence>
<dbReference type="EMBL" id="CP073708">
    <property type="protein sequence ID" value="QUO40239.1"/>
    <property type="molecule type" value="Genomic_DNA"/>
</dbReference>
<keyword evidence="4" id="KW-1185">Reference proteome</keyword>
<sequence>MDEQKETRIFYKTYVDAIHSGLIADMGAERWQTLCVLAAYMDENGECYPSMESIAARLGITRESASRRVSRLVKYRWNGKPIVSVRRRREPGPGTWANNVYTIAPESELQFGNKERNSS</sequence>
<evidence type="ECO:0000313" key="3">
    <source>
        <dbReference type="Proteomes" id="UP000595847"/>
    </source>
</evidence>
<proteinExistence type="predicted"/>